<reference evidence="4" key="1">
    <citation type="submission" date="2010-02" db="EMBL/GenBank/DDBJ databases">
        <title>Complete sequence of Aciduliprofundum boonei T469.</title>
        <authorList>
            <consortium name="US DOE Joint Genome Institute"/>
            <person name="Lucas S."/>
            <person name="Copeland A."/>
            <person name="Lapidus A."/>
            <person name="Cheng J.-F."/>
            <person name="Bruce D."/>
            <person name="Goodwin L."/>
            <person name="Pitluck S."/>
            <person name="Saunders E."/>
            <person name="Detter J.C."/>
            <person name="Han C."/>
            <person name="Tapia R."/>
            <person name="Land M."/>
            <person name="Hauser L."/>
            <person name="Kyrpides N."/>
            <person name="Mikhailova N."/>
            <person name="Flores G."/>
            <person name="Reysenbach A.-L."/>
            <person name="Woyke T."/>
        </authorList>
    </citation>
    <scope>NUCLEOTIDE SEQUENCE</scope>
    <source>
        <strain evidence="4">T469</strain>
    </source>
</reference>
<dbReference type="PROSITE" id="PS51371">
    <property type="entry name" value="CBS"/>
    <property type="match status" value="2"/>
</dbReference>
<evidence type="ECO:0000313" key="5">
    <source>
        <dbReference type="Proteomes" id="UP000001400"/>
    </source>
</evidence>
<dbReference type="Gene3D" id="3.10.580.10">
    <property type="entry name" value="CBS-domain"/>
    <property type="match status" value="1"/>
</dbReference>
<evidence type="ECO:0000313" key="4">
    <source>
        <dbReference type="EMBL" id="ADD09116.1"/>
    </source>
</evidence>
<dbReference type="Proteomes" id="UP000001400">
    <property type="component" value="Chromosome"/>
</dbReference>
<dbReference type="HOGENOM" id="CLU_040681_9_0_2"/>
<dbReference type="PANTHER" id="PTHR43080">
    <property type="entry name" value="CBS DOMAIN-CONTAINING PROTEIN CBSX3, MITOCHONDRIAL"/>
    <property type="match status" value="1"/>
</dbReference>
<sequence>MMEIKDIMNKDVITLSPEMTIKDAYELFVKNHISGAPVVDPHGKLLGILTTKDILKIIKNRMEDIGIYVFPTPFDFMEVLPIEIPEESKATFESIANTKVGEIMERRVHYVNPDTDIYEALELLVKKGISRLPVVNENKKVVGIITRSDVLKALAKSNEIP</sequence>
<name>D3TAI7_ACIB4</name>
<proteinExistence type="predicted"/>
<dbReference type="KEGG" id="abi:Aboo_1308"/>
<dbReference type="InterPro" id="IPR000644">
    <property type="entry name" value="CBS_dom"/>
</dbReference>
<dbReference type="AlphaFoldDB" id="D3TAI7"/>
<dbReference type="Pfam" id="PF00571">
    <property type="entry name" value="CBS"/>
    <property type="match status" value="2"/>
</dbReference>
<dbReference type="EMBL" id="CP001941">
    <property type="protein sequence ID" value="ADD09116.1"/>
    <property type="molecule type" value="Genomic_DNA"/>
</dbReference>
<feature type="domain" description="CBS" evidence="3">
    <location>
        <begin position="8"/>
        <end position="65"/>
    </location>
</feature>
<dbReference type="CDD" id="cd04586">
    <property type="entry name" value="CBS_pair_BON_assoc"/>
    <property type="match status" value="1"/>
</dbReference>
<dbReference type="InterPro" id="IPR051257">
    <property type="entry name" value="Diverse_CBS-Domain"/>
</dbReference>
<protein>
    <submittedName>
        <fullName evidence="4">Signal transduction protein with CBS domains</fullName>
    </submittedName>
</protein>
<evidence type="ECO:0000256" key="1">
    <source>
        <dbReference type="ARBA" id="ARBA00023122"/>
    </source>
</evidence>
<evidence type="ECO:0000259" key="3">
    <source>
        <dbReference type="PROSITE" id="PS51371"/>
    </source>
</evidence>
<dbReference type="PANTHER" id="PTHR43080:SF2">
    <property type="entry name" value="CBS DOMAIN-CONTAINING PROTEIN"/>
    <property type="match status" value="1"/>
</dbReference>
<evidence type="ECO:0000256" key="2">
    <source>
        <dbReference type="PROSITE-ProRule" id="PRU00703"/>
    </source>
</evidence>
<keyword evidence="5" id="KW-1185">Reference proteome</keyword>
<dbReference type="SMART" id="SM00116">
    <property type="entry name" value="CBS"/>
    <property type="match status" value="2"/>
</dbReference>
<dbReference type="OrthoDB" id="8919at2157"/>
<gene>
    <name evidence="4" type="ordered locus">Aboo_1308</name>
</gene>
<dbReference type="SUPFAM" id="SSF54631">
    <property type="entry name" value="CBS-domain pair"/>
    <property type="match status" value="1"/>
</dbReference>
<dbReference type="InterPro" id="IPR046342">
    <property type="entry name" value="CBS_dom_sf"/>
</dbReference>
<feature type="domain" description="CBS" evidence="3">
    <location>
        <begin position="104"/>
        <end position="160"/>
    </location>
</feature>
<accession>D3TAI7</accession>
<keyword evidence="1 2" id="KW-0129">CBS domain</keyword>
<organism evidence="4 5">
    <name type="scientific">Aciduliprofundum boonei (strain DSM 19572 / T469)</name>
    <dbReference type="NCBI Taxonomy" id="439481"/>
    <lineage>
        <taxon>Archaea</taxon>
        <taxon>Methanobacteriati</taxon>
        <taxon>Thermoplasmatota</taxon>
        <taxon>DHVE2 group</taxon>
        <taxon>Candidatus Aciduliprofundum</taxon>
    </lineage>
</organism>